<dbReference type="AlphaFoldDB" id="A0A7W3RAK9"/>
<keyword evidence="2" id="KW-0812">Transmembrane</keyword>
<proteinExistence type="predicted"/>
<accession>A0A7W3RAK9</accession>
<keyword evidence="4" id="KW-1185">Reference proteome</keyword>
<name>A0A7W3RAK9_9ACTN</name>
<reference evidence="3 4" key="1">
    <citation type="submission" date="2020-08" db="EMBL/GenBank/DDBJ databases">
        <title>Sequencing the genomes of 1000 actinobacteria strains.</title>
        <authorList>
            <person name="Klenk H.-P."/>
        </authorList>
    </citation>
    <scope>NUCLEOTIDE SEQUENCE [LARGE SCALE GENOMIC DNA]</scope>
    <source>
        <strain evidence="3 4">DSM 45823</strain>
    </source>
</reference>
<protein>
    <submittedName>
        <fullName evidence="3">Uncharacterized protein</fullName>
    </submittedName>
</protein>
<dbReference type="RefSeq" id="WP_182707035.1">
    <property type="nucleotide sequence ID" value="NZ_JACJII010000001.1"/>
</dbReference>
<keyword evidence="2" id="KW-1133">Transmembrane helix</keyword>
<evidence type="ECO:0000256" key="2">
    <source>
        <dbReference type="SAM" id="Phobius"/>
    </source>
</evidence>
<evidence type="ECO:0000256" key="1">
    <source>
        <dbReference type="SAM" id="MobiDB-lite"/>
    </source>
</evidence>
<dbReference type="EMBL" id="JACJII010000001">
    <property type="protein sequence ID" value="MBA9005987.1"/>
    <property type="molecule type" value="Genomic_DNA"/>
</dbReference>
<dbReference type="Proteomes" id="UP000539313">
    <property type="component" value="Unassembled WGS sequence"/>
</dbReference>
<sequence length="58" mass="6281">MTPSLGDVVFVCEVVAAVVLLAMWGRRARRPETSPDRSGDLRRQGPKPRSGKEAPYGG</sequence>
<feature type="compositionally biased region" description="Basic and acidic residues" evidence="1">
    <location>
        <begin position="30"/>
        <end position="43"/>
    </location>
</feature>
<evidence type="ECO:0000313" key="3">
    <source>
        <dbReference type="EMBL" id="MBA9005987.1"/>
    </source>
</evidence>
<evidence type="ECO:0000313" key="4">
    <source>
        <dbReference type="Proteomes" id="UP000539313"/>
    </source>
</evidence>
<comment type="caution">
    <text evidence="3">The sequence shown here is derived from an EMBL/GenBank/DDBJ whole genome shotgun (WGS) entry which is preliminary data.</text>
</comment>
<feature type="transmembrane region" description="Helical" evidence="2">
    <location>
        <begin position="6"/>
        <end position="24"/>
    </location>
</feature>
<feature type="region of interest" description="Disordered" evidence="1">
    <location>
        <begin position="27"/>
        <end position="58"/>
    </location>
</feature>
<keyword evidence="2" id="KW-0472">Membrane</keyword>
<organism evidence="3 4">
    <name type="scientific">Thermomonospora cellulosilytica</name>
    <dbReference type="NCBI Taxonomy" id="1411118"/>
    <lineage>
        <taxon>Bacteria</taxon>
        <taxon>Bacillati</taxon>
        <taxon>Actinomycetota</taxon>
        <taxon>Actinomycetes</taxon>
        <taxon>Streptosporangiales</taxon>
        <taxon>Thermomonosporaceae</taxon>
        <taxon>Thermomonospora</taxon>
    </lineage>
</organism>
<gene>
    <name evidence="3" type="ORF">HNR21_004869</name>
</gene>